<evidence type="ECO:0000313" key="2">
    <source>
        <dbReference type="Proteomes" id="UP001152795"/>
    </source>
</evidence>
<dbReference type="EMBL" id="CACRXK020004313">
    <property type="protein sequence ID" value="CAB4002289.1"/>
    <property type="molecule type" value="Genomic_DNA"/>
</dbReference>
<protein>
    <submittedName>
        <fullName evidence="1">Uncharacterized protein</fullName>
    </submittedName>
</protein>
<name>A0A7D9IC83_PARCT</name>
<dbReference type="Proteomes" id="UP001152795">
    <property type="component" value="Unassembled WGS sequence"/>
</dbReference>
<dbReference type="OrthoDB" id="5983224at2759"/>
<dbReference type="AlphaFoldDB" id="A0A7D9IC83"/>
<reference evidence="1" key="1">
    <citation type="submission" date="2020-04" db="EMBL/GenBank/DDBJ databases">
        <authorList>
            <person name="Alioto T."/>
            <person name="Alioto T."/>
            <person name="Gomez Garrido J."/>
        </authorList>
    </citation>
    <scope>NUCLEOTIDE SEQUENCE</scope>
    <source>
        <strain evidence="1">A484AB</strain>
    </source>
</reference>
<organism evidence="1 2">
    <name type="scientific">Paramuricea clavata</name>
    <name type="common">Red gorgonian</name>
    <name type="synonym">Violescent sea-whip</name>
    <dbReference type="NCBI Taxonomy" id="317549"/>
    <lineage>
        <taxon>Eukaryota</taxon>
        <taxon>Metazoa</taxon>
        <taxon>Cnidaria</taxon>
        <taxon>Anthozoa</taxon>
        <taxon>Octocorallia</taxon>
        <taxon>Malacalcyonacea</taxon>
        <taxon>Plexauridae</taxon>
        <taxon>Paramuricea</taxon>
    </lineage>
</organism>
<accession>A0A7D9IC83</accession>
<dbReference type="PANTHER" id="PTHR31424:SF3">
    <property type="entry name" value="RING-TYPE DOMAIN-CONTAINING PROTEIN"/>
    <property type="match status" value="1"/>
</dbReference>
<sequence>MSVFDFLKLDKFKHDIRVDTQHCNRYMAKEDTPEKKVVFTVHLPYKCLRTWHEARQQALAQNIACTYVEILNAILSEETGLKLREDNERIEGRLRRECGQIVRKSSEKRGSSHRKLFEKELKLAVQLDDLASMAELEKKLASEQLKNKDLEKRCEDLVKELFKAQDAERMASENFARAEEEIANLKNENQNLHDYLEGLGQNVGFSNSGKKITETGDRQQRRKLKELKRNVEKALWFAKTFGLDLQNVSFTDENGVSHTLSYNGNEKRGYKDLPEEERQKVRNILFILDKFCIGEAAYHELTMVSPDSDLPRSYLIKQCKEDLKSICHITRTPGSAQGAQIDFIKELQSVIQKKIQQNTIDIDDPSLTLKIKLSGDGAKMTRLTNFVVISFAVLDSEADMMSSKGNHTIAIIKGQESYDLLQQSCSSLLKQVNKLLEAKKLTVNGKDIPVDIYLGGDYKFLLLILGMKSATSDYACIWCKIFKLDRYDMSKPIDYYWQAKLARTFEEMREQAKSCKFSCEHRPLINIALENVVLDELHLMLRITDKLTDNLVRDAIEWDRKDNLNKPPNQRTAKHVDDLVGAINSCGVTFNIWEKMDADGRGSGISDFTSLMGSDKKLLLNKLPNKLGAVTRPEISETVVKIWKEFAELYVLLVTDNPSSGDITKYFQKATSWIRLFLTLSGKAMGYESGRVTPYMHAMVYHVPRFMEKCKGVRKFTGQGVEKLNDVCRRVHLHRSNKWDAAKDVLLVGKRMEHLADCERGVREYKKQNLDYWEEGIKESRAKRHRVCMQPAEVGHLDFEMLNNLTVDEIKLRLKNVGVKTRYRCKKKLKELLVNTLEDKENAIL</sequence>
<dbReference type="PANTHER" id="PTHR31424">
    <property type="entry name" value="PROTEIN CBG23806"/>
    <property type="match status" value="1"/>
</dbReference>
<gene>
    <name evidence="1" type="ORF">PACLA_8A059793</name>
</gene>
<proteinExistence type="predicted"/>
<comment type="caution">
    <text evidence="1">The sequence shown here is derived from an EMBL/GenBank/DDBJ whole genome shotgun (WGS) entry which is preliminary data.</text>
</comment>
<evidence type="ECO:0000313" key="1">
    <source>
        <dbReference type="EMBL" id="CAB4002289.1"/>
    </source>
</evidence>
<keyword evidence="2" id="KW-1185">Reference proteome</keyword>